<reference evidence="2" key="1">
    <citation type="submission" date="2017-03" db="EMBL/GenBank/DDBJ databases">
        <title>Full genome sequence of a non-lethal Shewanella isolate that potentiates virulence of Vibio parahaemolyticus causing acute hepatopancreatic necrosis disease (AHPND) in shrimp.</title>
        <authorList>
            <person name="Prachumwat A."/>
            <person name="Sritunyalucksana K."/>
        </authorList>
    </citation>
    <scope>NUCLEOTIDE SEQUENCE [LARGE SCALE GENOMIC DNA]</scope>
    <source>
        <strain evidence="2">TH2012</strain>
    </source>
</reference>
<sequence>MRLSKCFLSYKYFIGIVCSTLMILTPFKSSAISVTPMELYGQAEEVVLNNITVTNDSKVEEYVSVKFYEILNPGTPLQKETPVSNSQQLNFSVFPSRFRLEPGESEAIRIIMPVDDVNVEKLYRVRFIPGGGFDRDVTVKVSYGVLVRVLPKSYIYKLGFDNNTFRNEGNVRLHVETSCSSHKNPEFRIYPNMEINILEGCDKKDYSFKNDSGKEIFPTE</sequence>
<evidence type="ECO:0000313" key="1">
    <source>
        <dbReference type="EMBL" id="AZQ11546.1"/>
    </source>
</evidence>
<dbReference type="Gene3D" id="2.60.40.10">
    <property type="entry name" value="Immunoglobulins"/>
    <property type="match status" value="1"/>
</dbReference>
<evidence type="ECO:0000313" key="2">
    <source>
        <dbReference type="Proteomes" id="UP000278437"/>
    </source>
</evidence>
<dbReference type="Proteomes" id="UP000278437">
    <property type="component" value="Chromosome"/>
</dbReference>
<dbReference type="SUPFAM" id="SSF49354">
    <property type="entry name" value="PapD-like"/>
    <property type="match status" value="1"/>
</dbReference>
<accession>A0ABM7DPE9</accession>
<dbReference type="InterPro" id="IPR008962">
    <property type="entry name" value="PapD-like_sf"/>
</dbReference>
<proteinExistence type="predicted"/>
<gene>
    <name evidence="1" type="ORF">STH12_02468</name>
</gene>
<name>A0ABM7DPE9_9GAMM</name>
<evidence type="ECO:0008006" key="3">
    <source>
        <dbReference type="Google" id="ProtNLM"/>
    </source>
</evidence>
<keyword evidence="2" id="KW-1185">Reference proteome</keyword>
<dbReference type="RefSeq" id="WP_126167802.1">
    <property type="nucleotide sequence ID" value="NZ_CP020373.1"/>
</dbReference>
<dbReference type="InterPro" id="IPR013783">
    <property type="entry name" value="Ig-like_fold"/>
</dbReference>
<dbReference type="EMBL" id="CP020373">
    <property type="protein sequence ID" value="AZQ11546.1"/>
    <property type="molecule type" value="Genomic_DNA"/>
</dbReference>
<organism evidence="1 2">
    <name type="scientific">Shewanella khirikhana</name>
    <dbReference type="NCBI Taxonomy" id="1965282"/>
    <lineage>
        <taxon>Bacteria</taxon>
        <taxon>Pseudomonadati</taxon>
        <taxon>Pseudomonadota</taxon>
        <taxon>Gammaproteobacteria</taxon>
        <taxon>Alteromonadales</taxon>
        <taxon>Shewanellaceae</taxon>
        <taxon>Shewanella</taxon>
    </lineage>
</organism>
<protein>
    <recommendedName>
        <fullName evidence="3">Pili assembly chaperone N-terminal domain-containing protein</fullName>
    </recommendedName>
</protein>